<keyword evidence="8" id="KW-0472">Membrane</keyword>
<dbReference type="Gene3D" id="2.30.30.830">
    <property type="match status" value="1"/>
</dbReference>
<evidence type="ECO:0000313" key="11">
    <source>
        <dbReference type="Proteomes" id="UP000015559"/>
    </source>
</evidence>
<protein>
    <recommendedName>
        <fullName evidence="9">Type II secretion system protein GspC N-terminal domain-containing protein</fullName>
    </recommendedName>
</protein>
<evidence type="ECO:0000256" key="7">
    <source>
        <dbReference type="ARBA" id="ARBA00022989"/>
    </source>
</evidence>
<evidence type="ECO:0000256" key="3">
    <source>
        <dbReference type="ARBA" id="ARBA00022475"/>
    </source>
</evidence>
<proteinExistence type="predicted"/>
<dbReference type="Gene3D" id="2.30.42.10">
    <property type="match status" value="1"/>
</dbReference>
<keyword evidence="6" id="KW-0653">Protein transport</keyword>
<evidence type="ECO:0000313" key="10">
    <source>
        <dbReference type="EMBL" id="BAN35140.1"/>
    </source>
</evidence>
<dbReference type="InterPro" id="IPR036034">
    <property type="entry name" value="PDZ_sf"/>
</dbReference>
<evidence type="ECO:0000256" key="5">
    <source>
        <dbReference type="ARBA" id="ARBA00022692"/>
    </source>
</evidence>
<dbReference type="Pfam" id="PF11356">
    <property type="entry name" value="T2SSC"/>
    <property type="match status" value="1"/>
</dbReference>
<name>S6AA29_SULDS</name>
<accession>S6AA29</accession>
<dbReference type="GO" id="GO:0005886">
    <property type="term" value="C:plasma membrane"/>
    <property type="evidence" value="ECO:0007669"/>
    <property type="project" value="UniProtKB-SubCell"/>
</dbReference>
<comment type="subcellular location">
    <subcellularLocation>
        <location evidence="1">Cell inner membrane</location>
    </subcellularLocation>
</comment>
<keyword evidence="3" id="KW-1003">Cell membrane</keyword>
<evidence type="ECO:0000256" key="8">
    <source>
        <dbReference type="ARBA" id="ARBA00023136"/>
    </source>
</evidence>
<dbReference type="EMBL" id="AP013066">
    <property type="protein sequence ID" value="BAN35140.1"/>
    <property type="molecule type" value="Genomic_DNA"/>
</dbReference>
<evidence type="ECO:0000256" key="4">
    <source>
        <dbReference type="ARBA" id="ARBA00022519"/>
    </source>
</evidence>
<keyword evidence="2" id="KW-0813">Transport</keyword>
<keyword evidence="7" id="KW-1133">Transmembrane helix</keyword>
<evidence type="ECO:0000256" key="1">
    <source>
        <dbReference type="ARBA" id="ARBA00004533"/>
    </source>
</evidence>
<gene>
    <name evidence="10" type="ORF">SCD_n01313</name>
</gene>
<sequence>MLTPKAKRMSADAALLSAPVAAGAVFSSHLFGRASGESSAPESQPATFSNLKLHGVFAAIGSLPAFAILSVDGKPDQPVKGGMEIAPGVVLVAVYPDYVEVRRKGVVERLNLESRAAGSGGISKVEGFRLNVQSRSPGSYSFSRNELNQALQDPKQLMNLGEFVARPGGGGMLVAYAPRGSLAEKLGLQQNDVVVQLNNRPVASNQDIGRFYQQMQQSGQVRLNGVRGGKALTLTYSIQ</sequence>
<dbReference type="SUPFAM" id="SSF50156">
    <property type="entry name" value="PDZ domain-like"/>
    <property type="match status" value="1"/>
</dbReference>
<keyword evidence="5" id="KW-0812">Transmembrane</keyword>
<evidence type="ECO:0000256" key="6">
    <source>
        <dbReference type="ARBA" id="ARBA00022927"/>
    </source>
</evidence>
<dbReference type="GO" id="GO:0015031">
    <property type="term" value="P:protein transport"/>
    <property type="evidence" value="ECO:0007669"/>
    <property type="project" value="UniProtKB-KW"/>
</dbReference>
<keyword evidence="4" id="KW-0997">Cell inner membrane</keyword>
<dbReference type="AlphaFoldDB" id="S6AA29"/>
<evidence type="ECO:0000259" key="9">
    <source>
        <dbReference type="Pfam" id="PF11356"/>
    </source>
</evidence>
<keyword evidence="11" id="KW-1185">Reference proteome</keyword>
<dbReference type="Proteomes" id="UP000015559">
    <property type="component" value="Chromosome"/>
</dbReference>
<feature type="domain" description="Type II secretion system protein GspC N-terminal" evidence="9">
    <location>
        <begin position="4"/>
        <end position="112"/>
    </location>
</feature>
<dbReference type="KEGG" id="sdr:SCD_n01313"/>
<dbReference type="InterPro" id="IPR024961">
    <property type="entry name" value="T2SS_GspC_N"/>
</dbReference>
<dbReference type="eggNOG" id="COG3031">
    <property type="taxonomic scope" value="Bacteria"/>
</dbReference>
<organism evidence="10 11">
    <name type="scientific">Sulfuricella denitrificans (strain DSM 22764 / NBRC 105220 / skB26)</name>
    <dbReference type="NCBI Taxonomy" id="1163617"/>
    <lineage>
        <taxon>Bacteria</taxon>
        <taxon>Pseudomonadati</taxon>
        <taxon>Pseudomonadota</taxon>
        <taxon>Betaproteobacteria</taxon>
        <taxon>Nitrosomonadales</taxon>
        <taxon>Sulfuricellaceae</taxon>
        <taxon>Sulfuricella</taxon>
    </lineage>
</organism>
<evidence type="ECO:0000256" key="2">
    <source>
        <dbReference type="ARBA" id="ARBA00022448"/>
    </source>
</evidence>
<dbReference type="STRING" id="1163617.SCD_n01313"/>
<dbReference type="HOGENOM" id="CLU_1170172_0_0_4"/>
<reference evidence="10 11" key="1">
    <citation type="journal article" date="2012" name="Appl. Environ. Microbiol.">
        <title>Draft genome sequence of a psychrotolerant sulfur-oxidizing bacterium, Sulfuricella denitrificans skB26, and proteomic insights into cold adaptation.</title>
        <authorList>
            <person name="Watanabe T."/>
            <person name="Kojima H."/>
            <person name="Fukui M."/>
        </authorList>
    </citation>
    <scope>NUCLEOTIDE SEQUENCE [LARGE SCALE GENOMIC DNA]</scope>
    <source>
        <strain evidence="11">skB26</strain>
    </source>
</reference>